<dbReference type="SUPFAM" id="SSF69737">
    <property type="entry name" value="Urease metallochaperone UreE, C-terminal domain"/>
    <property type="match status" value="1"/>
</dbReference>
<evidence type="ECO:0000256" key="1">
    <source>
        <dbReference type="ARBA" id="ARBA00004496"/>
    </source>
</evidence>
<comment type="function">
    <text evidence="5">Involved in urease metallocenter assembly. Binds nickel. Probably functions as a nickel donor during metallocenter assembly.</text>
</comment>
<dbReference type="InterPro" id="IPR036118">
    <property type="entry name" value="UreE_N_sf"/>
</dbReference>
<reference evidence="8 9" key="1">
    <citation type="submission" date="2019-07" db="EMBL/GenBank/DDBJ databases">
        <title>Tepidimonas aquatica CLN-1 draft genome.</title>
        <authorList>
            <person name="Da Costa M.S."/>
            <person name="Froufe H.J.C."/>
            <person name="Egas C."/>
            <person name="Albuquerque L."/>
        </authorList>
    </citation>
    <scope>NUCLEOTIDE SEQUENCE [LARGE SCALE GENOMIC DNA]</scope>
    <source>
        <strain evidence="8 9">CLN-1</strain>
    </source>
</reference>
<dbReference type="InterPro" id="IPR007864">
    <property type="entry name" value="UreE_C_dom"/>
</dbReference>
<keyword evidence="3 5" id="KW-0533">Nickel</keyword>
<evidence type="ECO:0000313" key="9">
    <source>
        <dbReference type="Proteomes" id="UP000318554"/>
    </source>
</evidence>
<dbReference type="GO" id="GO:0005737">
    <property type="term" value="C:cytoplasm"/>
    <property type="evidence" value="ECO:0007669"/>
    <property type="project" value="UniProtKB-SubCell"/>
</dbReference>
<dbReference type="EMBL" id="VJNA01000002">
    <property type="protein sequence ID" value="TSE27706.1"/>
    <property type="molecule type" value="Genomic_DNA"/>
</dbReference>
<comment type="subcellular location">
    <subcellularLocation>
        <location evidence="1 5">Cytoplasm</location>
    </subcellularLocation>
</comment>
<proteinExistence type="inferred from homology"/>
<dbReference type="SUPFAM" id="SSF69287">
    <property type="entry name" value="Urease metallochaperone UreE, N-terminal domain"/>
    <property type="match status" value="1"/>
</dbReference>
<evidence type="ECO:0000256" key="3">
    <source>
        <dbReference type="ARBA" id="ARBA00022596"/>
    </source>
</evidence>
<name>A0A554WVU8_9BURK</name>
<keyword evidence="2 5" id="KW-0963">Cytoplasm</keyword>
<protein>
    <recommendedName>
        <fullName evidence="5">Urease accessory protein UreE</fullName>
    </recommendedName>
</protein>
<keyword evidence="9" id="KW-1185">Reference proteome</keyword>
<dbReference type="OrthoDB" id="5421304at2"/>
<evidence type="ECO:0000256" key="6">
    <source>
        <dbReference type="SAM" id="MobiDB-lite"/>
    </source>
</evidence>
<feature type="domain" description="UreE urease accessory N-terminal" evidence="7">
    <location>
        <begin position="17"/>
        <end position="81"/>
    </location>
</feature>
<dbReference type="GO" id="GO:0051082">
    <property type="term" value="F:unfolded protein binding"/>
    <property type="evidence" value="ECO:0007669"/>
    <property type="project" value="UniProtKB-UniRule"/>
</dbReference>
<dbReference type="SMART" id="SM00988">
    <property type="entry name" value="UreE_N"/>
    <property type="match status" value="1"/>
</dbReference>
<organism evidence="8 9">
    <name type="scientific">Tepidimonas aquatica</name>
    <dbReference type="NCBI Taxonomy" id="247482"/>
    <lineage>
        <taxon>Bacteria</taxon>
        <taxon>Pseudomonadati</taxon>
        <taxon>Pseudomonadota</taxon>
        <taxon>Betaproteobacteria</taxon>
        <taxon>Burkholderiales</taxon>
        <taxon>Tepidimonas</taxon>
    </lineage>
</organism>
<keyword evidence="4 5" id="KW-0143">Chaperone</keyword>
<sequence length="183" mass="20293">MHHSAAPADPPLLASRLIPDGAGLARTLLARAPVLELEWTWRQRSRFEARDSQGRRIAVLLPRGSVMRDGDVLVLTDGGLLCVRAAVEPLLKVTTCPEHGTPLDLLRAAYHLGNRHVALQLHADHLKLERDHVLADLLRQMHLTVTEVDEPFEPEFGAYGGPAHHRHDGHVHPTDDHPHHGQP</sequence>
<dbReference type="GO" id="GO:0016151">
    <property type="term" value="F:nickel cation binding"/>
    <property type="evidence" value="ECO:0007669"/>
    <property type="project" value="UniProtKB-UniRule"/>
</dbReference>
<feature type="compositionally biased region" description="Basic and acidic residues" evidence="6">
    <location>
        <begin position="170"/>
        <end position="183"/>
    </location>
</feature>
<dbReference type="Proteomes" id="UP000318554">
    <property type="component" value="Unassembled WGS sequence"/>
</dbReference>
<dbReference type="AlphaFoldDB" id="A0A554WVU8"/>
<comment type="caution">
    <text evidence="8">The sequence shown here is derived from an EMBL/GenBank/DDBJ whole genome shotgun (WGS) entry which is preliminary data.</text>
</comment>
<dbReference type="InterPro" id="IPR004029">
    <property type="entry name" value="UreE_N"/>
</dbReference>
<dbReference type="HAMAP" id="MF_00822">
    <property type="entry name" value="UreE"/>
    <property type="match status" value="1"/>
</dbReference>
<gene>
    <name evidence="5 8" type="primary">ureE</name>
    <name evidence="8" type="ORF">Taqua_00200</name>
</gene>
<dbReference type="Gene3D" id="2.60.260.20">
    <property type="entry name" value="Urease metallochaperone UreE, N-terminal domain"/>
    <property type="match status" value="1"/>
</dbReference>
<evidence type="ECO:0000256" key="5">
    <source>
        <dbReference type="HAMAP-Rule" id="MF_00822"/>
    </source>
</evidence>
<accession>A0A554WVU8</accession>
<dbReference type="NCBIfam" id="NF009751">
    <property type="entry name" value="PRK13261.1-1"/>
    <property type="match status" value="1"/>
</dbReference>
<evidence type="ECO:0000256" key="4">
    <source>
        <dbReference type="ARBA" id="ARBA00023186"/>
    </source>
</evidence>
<dbReference type="InterPro" id="IPR012406">
    <property type="entry name" value="UreE"/>
</dbReference>
<dbReference type="GO" id="GO:0006457">
    <property type="term" value="P:protein folding"/>
    <property type="evidence" value="ECO:0007669"/>
    <property type="project" value="InterPro"/>
</dbReference>
<dbReference type="Gene3D" id="3.30.70.790">
    <property type="entry name" value="UreE, C-terminal domain"/>
    <property type="match status" value="1"/>
</dbReference>
<evidence type="ECO:0000256" key="2">
    <source>
        <dbReference type="ARBA" id="ARBA00022490"/>
    </source>
</evidence>
<evidence type="ECO:0000313" key="8">
    <source>
        <dbReference type="EMBL" id="TSE27706.1"/>
    </source>
</evidence>
<dbReference type="Pfam" id="PF02814">
    <property type="entry name" value="UreE_N"/>
    <property type="match status" value="1"/>
</dbReference>
<comment type="similarity">
    <text evidence="5">Belongs to the UreE family.</text>
</comment>
<dbReference type="CDD" id="cd00571">
    <property type="entry name" value="UreE"/>
    <property type="match status" value="1"/>
</dbReference>
<evidence type="ECO:0000259" key="7">
    <source>
        <dbReference type="SMART" id="SM00988"/>
    </source>
</evidence>
<dbReference type="GO" id="GO:0019627">
    <property type="term" value="P:urea metabolic process"/>
    <property type="evidence" value="ECO:0007669"/>
    <property type="project" value="InterPro"/>
</dbReference>
<feature type="region of interest" description="Disordered" evidence="6">
    <location>
        <begin position="155"/>
        <end position="183"/>
    </location>
</feature>
<dbReference type="Pfam" id="PF05194">
    <property type="entry name" value="UreE_C"/>
    <property type="match status" value="1"/>
</dbReference>
<dbReference type="GO" id="GO:0065003">
    <property type="term" value="P:protein-containing complex assembly"/>
    <property type="evidence" value="ECO:0007669"/>
    <property type="project" value="InterPro"/>
</dbReference>
<dbReference type="RefSeq" id="WP_144324193.1">
    <property type="nucleotide sequence ID" value="NZ_VJNA01000002.1"/>
</dbReference>